<evidence type="ECO:0008006" key="3">
    <source>
        <dbReference type="Google" id="ProtNLM"/>
    </source>
</evidence>
<reference evidence="1 2" key="1">
    <citation type="submission" date="2017-10" db="EMBL/GenBank/DDBJ databases">
        <title>Draft genome of Longibacter Salinarum.</title>
        <authorList>
            <person name="Goh K.M."/>
            <person name="Shamsir M.S."/>
            <person name="Lim S.W."/>
        </authorList>
    </citation>
    <scope>NUCLEOTIDE SEQUENCE [LARGE SCALE GENOMIC DNA]</scope>
    <source>
        <strain evidence="1 2">KCTC 52045</strain>
    </source>
</reference>
<dbReference type="EMBL" id="PDEQ01000004">
    <property type="protein sequence ID" value="PEN13451.1"/>
    <property type="molecule type" value="Genomic_DNA"/>
</dbReference>
<proteinExistence type="predicted"/>
<gene>
    <name evidence="1" type="ORF">CRI94_09015</name>
</gene>
<comment type="caution">
    <text evidence="1">The sequence shown here is derived from an EMBL/GenBank/DDBJ whole genome shotgun (WGS) entry which is preliminary data.</text>
</comment>
<dbReference type="Proteomes" id="UP000220102">
    <property type="component" value="Unassembled WGS sequence"/>
</dbReference>
<keyword evidence="2" id="KW-1185">Reference proteome</keyword>
<accession>A0A2A8CXV8</accession>
<organism evidence="1 2">
    <name type="scientific">Longibacter salinarum</name>
    <dbReference type="NCBI Taxonomy" id="1850348"/>
    <lineage>
        <taxon>Bacteria</taxon>
        <taxon>Pseudomonadati</taxon>
        <taxon>Rhodothermota</taxon>
        <taxon>Rhodothermia</taxon>
        <taxon>Rhodothermales</taxon>
        <taxon>Salisaetaceae</taxon>
        <taxon>Longibacter</taxon>
    </lineage>
</organism>
<name>A0A2A8CXV8_9BACT</name>
<evidence type="ECO:0000313" key="1">
    <source>
        <dbReference type="EMBL" id="PEN13451.1"/>
    </source>
</evidence>
<protein>
    <recommendedName>
        <fullName evidence="3">ABC transporter ATPase</fullName>
    </recommendedName>
</protein>
<sequence length="187" mass="20652">MCIGSVYCILFHWSSLSFMPPSLFPDLPDHSRLWVYTAAEPLSRAVQADLIERLQAFMDDWTSHQRPVRARATIQDDRFVMLAATVDDGDVSGCGIDASVNAIDDAAGNLDVRWAGPLDVIYRDSNGKVDIVSRASFRELIANGAVTEETHVFDPSLTTLAELRKGQFEQQAADAWHGRVFQIPSAA</sequence>
<evidence type="ECO:0000313" key="2">
    <source>
        <dbReference type="Proteomes" id="UP000220102"/>
    </source>
</evidence>
<dbReference type="AlphaFoldDB" id="A0A2A8CXV8"/>